<dbReference type="OrthoDB" id="7832001at2759"/>
<proteinExistence type="predicted"/>
<dbReference type="GeneID" id="109706375"/>
<sequence>MAPLHSSSMSACSSPLLKDVIGDLDRHSYVALLTKLIGESEYVQNNPPKYKPKENRVARHVLDVLLPLSTTPNNGGGGGPLVVQHITNPKYPERGNVIAEYPGTGDGAVSFVGMHMDVVPVVNPKDWKFNPFSLSVDGDRLQGRGTTDCLGHVALVTELMKRLGETKPKLKNSIYAVFICNEENGEVTGIGVDMLAKERYLDALKAGPLYWIDVADKQPCIGSGGMITWHLKAIGKQFHSGLPNKAINAMELNMEALKVIQTRFYSDVPPLPEEEKYKYATPSTMKPTQWTYRGGSVNQIPGQCEISGDVRLTAFYSPKDIVKKLHAYVDDINANIEDLDTRGPVSKYVLPDEGLKGRVEIETDPEIIAGIACNLDSRGYHVLSEATKEVIGFVEPYADTGTLPLVRDLQVKGFDVQLTGYGINDVYHADNEYCLFSDMEQGFEVFVSIISKLEEDK</sequence>
<dbReference type="InterPro" id="IPR050072">
    <property type="entry name" value="Peptidase_M20A"/>
</dbReference>
<evidence type="ECO:0000256" key="2">
    <source>
        <dbReference type="ARBA" id="ARBA00022801"/>
    </source>
</evidence>
<feature type="domain" description="Peptidase M20 dimerisation" evidence="3">
    <location>
        <begin position="222"/>
        <end position="335"/>
    </location>
</feature>
<dbReference type="Proteomes" id="UP000515123">
    <property type="component" value="Unplaced"/>
</dbReference>
<evidence type="ECO:0000313" key="4">
    <source>
        <dbReference type="Proteomes" id="UP000515123"/>
    </source>
</evidence>
<dbReference type="GO" id="GO:0046872">
    <property type="term" value="F:metal ion binding"/>
    <property type="evidence" value="ECO:0007669"/>
    <property type="project" value="UniProtKB-KW"/>
</dbReference>
<accession>A0A6P5EH26</accession>
<evidence type="ECO:0000256" key="1">
    <source>
        <dbReference type="ARBA" id="ARBA00022723"/>
    </source>
</evidence>
<dbReference type="InterPro" id="IPR011650">
    <property type="entry name" value="Peptidase_M20_dimer"/>
</dbReference>
<dbReference type="InterPro" id="IPR002933">
    <property type="entry name" value="Peptidase_M20"/>
</dbReference>
<gene>
    <name evidence="5" type="primary">LOC109706375</name>
</gene>
<dbReference type="Gene3D" id="3.40.630.10">
    <property type="entry name" value="Zn peptidases"/>
    <property type="match status" value="1"/>
</dbReference>
<dbReference type="PANTHER" id="PTHR43808:SF3">
    <property type="entry name" value="ACETYLORNITHINE DEACETYLASE"/>
    <property type="match status" value="1"/>
</dbReference>
<dbReference type="AlphaFoldDB" id="A0A6P5EH26"/>
<dbReference type="GO" id="GO:0016787">
    <property type="term" value="F:hydrolase activity"/>
    <property type="evidence" value="ECO:0007669"/>
    <property type="project" value="UniProtKB-KW"/>
</dbReference>
<dbReference type="SUPFAM" id="SSF55031">
    <property type="entry name" value="Bacterial exopeptidase dimerisation domain"/>
    <property type="match status" value="1"/>
</dbReference>
<dbReference type="Pfam" id="PF01546">
    <property type="entry name" value="Peptidase_M20"/>
    <property type="match status" value="1"/>
</dbReference>
<evidence type="ECO:0000259" key="3">
    <source>
        <dbReference type="Pfam" id="PF07687"/>
    </source>
</evidence>
<dbReference type="Gene3D" id="3.30.70.360">
    <property type="match status" value="1"/>
</dbReference>
<protein>
    <submittedName>
        <fullName evidence="5">Acetylornithine deacetylase-like</fullName>
    </submittedName>
</protein>
<dbReference type="PANTHER" id="PTHR43808">
    <property type="entry name" value="ACETYLORNITHINE DEACETYLASE"/>
    <property type="match status" value="1"/>
</dbReference>
<dbReference type="InterPro" id="IPR036264">
    <property type="entry name" value="Bact_exopeptidase_dim_dom"/>
</dbReference>
<dbReference type="RefSeq" id="XP_020082759.1">
    <property type="nucleotide sequence ID" value="XM_020227170.1"/>
</dbReference>
<name>A0A6P5EH26_ANACO</name>
<reference evidence="5" key="2">
    <citation type="submission" date="2025-08" db="UniProtKB">
        <authorList>
            <consortium name="RefSeq"/>
        </authorList>
    </citation>
    <scope>IDENTIFICATION</scope>
    <source>
        <tissue evidence="5">Leaf</tissue>
    </source>
</reference>
<keyword evidence="1" id="KW-0479">Metal-binding</keyword>
<reference evidence="4" key="1">
    <citation type="journal article" date="2015" name="Nat. Genet.">
        <title>The pineapple genome and the evolution of CAM photosynthesis.</title>
        <authorList>
            <person name="Ming R."/>
            <person name="VanBuren R."/>
            <person name="Wai C.M."/>
            <person name="Tang H."/>
            <person name="Schatz M.C."/>
            <person name="Bowers J.E."/>
            <person name="Lyons E."/>
            <person name="Wang M.L."/>
            <person name="Chen J."/>
            <person name="Biggers E."/>
            <person name="Zhang J."/>
            <person name="Huang L."/>
            <person name="Zhang L."/>
            <person name="Miao W."/>
            <person name="Zhang J."/>
            <person name="Ye Z."/>
            <person name="Miao C."/>
            <person name="Lin Z."/>
            <person name="Wang H."/>
            <person name="Zhou H."/>
            <person name="Yim W.C."/>
            <person name="Priest H.D."/>
            <person name="Zheng C."/>
            <person name="Woodhouse M."/>
            <person name="Edger P.P."/>
            <person name="Guyot R."/>
            <person name="Guo H.B."/>
            <person name="Guo H."/>
            <person name="Zheng G."/>
            <person name="Singh R."/>
            <person name="Sharma A."/>
            <person name="Min X."/>
            <person name="Zheng Y."/>
            <person name="Lee H."/>
            <person name="Gurtowski J."/>
            <person name="Sedlazeck F.J."/>
            <person name="Harkess A."/>
            <person name="McKain M.R."/>
            <person name="Liao Z."/>
            <person name="Fang J."/>
            <person name="Liu J."/>
            <person name="Zhang X."/>
            <person name="Zhang Q."/>
            <person name="Hu W."/>
            <person name="Qin Y."/>
            <person name="Wang K."/>
            <person name="Chen L.Y."/>
            <person name="Shirley N."/>
            <person name="Lin Y.R."/>
            <person name="Liu L.Y."/>
            <person name="Hernandez A.G."/>
            <person name="Wright C.L."/>
            <person name="Bulone V."/>
            <person name="Tuskan G.A."/>
            <person name="Heath K."/>
            <person name="Zee F."/>
            <person name="Moore P.H."/>
            <person name="Sunkar R."/>
            <person name="Leebens-Mack J.H."/>
            <person name="Mockler T."/>
            <person name="Bennetzen J.L."/>
            <person name="Freeling M."/>
            <person name="Sankoff D."/>
            <person name="Paterson A.H."/>
            <person name="Zhu X."/>
            <person name="Yang X."/>
            <person name="Smith J.A."/>
            <person name="Cushman J.C."/>
            <person name="Paull R.E."/>
            <person name="Yu Q."/>
        </authorList>
    </citation>
    <scope>NUCLEOTIDE SEQUENCE [LARGE SCALE GENOMIC DNA]</scope>
    <source>
        <strain evidence="4">cv. F153</strain>
    </source>
</reference>
<dbReference type="SUPFAM" id="SSF53187">
    <property type="entry name" value="Zn-dependent exopeptidases"/>
    <property type="match status" value="1"/>
</dbReference>
<dbReference type="Pfam" id="PF07687">
    <property type="entry name" value="M20_dimer"/>
    <property type="match status" value="1"/>
</dbReference>
<organism evidence="4 5">
    <name type="scientific">Ananas comosus</name>
    <name type="common">Pineapple</name>
    <name type="synonym">Ananas ananas</name>
    <dbReference type="NCBI Taxonomy" id="4615"/>
    <lineage>
        <taxon>Eukaryota</taxon>
        <taxon>Viridiplantae</taxon>
        <taxon>Streptophyta</taxon>
        <taxon>Embryophyta</taxon>
        <taxon>Tracheophyta</taxon>
        <taxon>Spermatophyta</taxon>
        <taxon>Magnoliopsida</taxon>
        <taxon>Liliopsida</taxon>
        <taxon>Poales</taxon>
        <taxon>Bromeliaceae</taxon>
        <taxon>Bromelioideae</taxon>
        <taxon>Ananas</taxon>
    </lineage>
</organism>
<keyword evidence="2" id="KW-0378">Hydrolase</keyword>
<keyword evidence="4" id="KW-1185">Reference proteome</keyword>
<evidence type="ECO:0000313" key="5">
    <source>
        <dbReference type="RefSeq" id="XP_020082759.1"/>
    </source>
</evidence>